<sequence>MNEALNINSWALAGLYLLFVIPLVLFQRWQLGLSKSLISAVVRMTLQLAVVGLYLQTLFAFANIWLNTLWLLIMILVASGTIYKQASASLKQLMPPILVGQLLAMSLVLPVLMVGVIQADPWWKAQYLIPVAGMLLGNALSANVLALERLLTSLKKRHAEYQFYVALGAPNPSRPFLREALTAALRPPIAAMSTLGIVSLPGMMTGQILGGTEPLLAVKYQLVIMVAIFISVFVSAATTLYFVSRRLFNGYGQLTSESLSKPSP</sequence>
<organism evidence="7 8">
    <name type="scientific">Enterovibrio norvegicus DSM 15893</name>
    <dbReference type="NCBI Taxonomy" id="1121869"/>
    <lineage>
        <taxon>Bacteria</taxon>
        <taxon>Pseudomonadati</taxon>
        <taxon>Pseudomonadota</taxon>
        <taxon>Gammaproteobacteria</taxon>
        <taxon>Vibrionales</taxon>
        <taxon>Vibrionaceae</taxon>
        <taxon>Enterovibrio</taxon>
    </lineage>
</organism>
<evidence type="ECO:0000313" key="7">
    <source>
        <dbReference type="EMBL" id="SFQ01521.1"/>
    </source>
</evidence>
<evidence type="ECO:0000313" key="8">
    <source>
        <dbReference type="Proteomes" id="UP000182692"/>
    </source>
</evidence>
<dbReference type="Proteomes" id="UP000182692">
    <property type="component" value="Unassembled WGS sequence"/>
</dbReference>
<evidence type="ECO:0000256" key="6">
    <source>
        <dbReference type="SAM" id="Phobius"/>
    </source>
</evidence>
<evidence type="ECO:0000256" key="3">
    <source>
        <dbReference type="ARBA" id="ARBA00022692"/>
    </source>
</evidence>
<dbReference type="PANTHER" id="PTHR30028">
    <property type="entry name" value="UPF0014 INNER MEMBRANE PROTEIN YBBM-RELATED"/>
    <property type="match status" value="1"/>
</dbReference>
<dbReference type="GO" id="GO:0005886">
    <property type="term" value="C:plasma membrane"/>
    <property type="evidence" value="ECO:0007669"/>
    <property type="project" value="TreeGrafter"/>
</dbReference>
<dbReference type="EMBL" id="FOWR01000035">
    <property type="protein sequence ID" value="SFQ01521.1"/>
    <property type="molecule type" value="Genomic_DNA"/>
</dbReference>
<feature type="transmembrane region" description="Helical" evidence="6">
    <location>
        <begin position="125"/>
        <end position="147"/>
    </location>
</feature>
<evidence type="ECO:0000256" key="2">
    <source>
        <dbReference type="ARBA" id="ARBA00005268"/>
    </source>
</evidence>
<comment type="subcellular location">
    <subcellularLocation>
        <location evidence="1">Membrane</location>
        <topology evidence="1">Multi-pass membrane protein</topology>
    </subcellularLocation>
</comment>
<feature type="transmembrane region" description="Helical" evidence="6">
    <location>
        <begin position="189"/>
        <end position="210"/>
    </location>
</feature>
<accession>A0A1I5V217</accession>
<evidence type="ECO:0000256" key="4">
    <source>
        <dbReference type="ARBA" id="ARBA00022989"/>
    </source>
</evidence>
<keyword evidence="4 6" id="KW-1133">Transmembrane helix</keyword>
<keyword evidence="5 6" id="KW-0472">Membrane</keyword>
<dbReference type="OrthoDB" id="9791807at2"/>
<comment type="similarity">
    <text evidence="2">Belongs to the UPF0014 family.</text>
</comment>
<feature type="transmembrane region" description="Helical" evidence="6">
    <location>
        <begin position="95"/>
        <end position="119"/>
    </location>
</feature>
<evidence type="ECO:0000256" key="1">
    <source>
        <dbReference type="ARBA" id="ARBA00004141"/>
    </source>
</evidence>
<dbReference type="AlphaFoldDB" id="A0A1I5V217"/>
<dbReference type="GeneID" id="35873930"/>
<name>A0A1I5V217_9GAMM</name>
<dbReference type="PANTHER" id="PTHR30028:SF0">
    <property type="entry name" value="PROTEIN ALUMINUM SENSITIVE 3"/>
    <property type="match status" value="1"/>
</dbReference>
<dbReference type="STRING" id="1121869.SAMN03084138_03803"/>
<feature type="transmembrane region" description="Helical" evidence="6">
    <location>
        <begin position="222"/>
        <end position="243"/>
    </location>
</feature>
<keyword evidence="3 6" id="KW-0812">Transmembrane</keyword>
<feature type="transmembrane region" description="Helical" evidence="6">
    <location>
        <begin position="6"/>
        <end position="25"/>
    </location>
</feature>
<dbReference type="InterPro" id="IPR005226">
    <property type="entry name" value="UPF0014_fam"/>
</dbReference>
<proteinExistence type="inferred from homology"/>
<evidence type="ECO:0000256" key="5">
    <source>
        <dbReference type="ARBA" id="ARBA00023136"/>
    </source>
</evidence>
<dbReference type="RefSeq" id="WP_074928178.1">
    <property type="nucleotide sequence ID" value="NZ_FOWR01000035.1"/>
</dbReference>
<reference evidence="7 8" key="1">
    <citation type="submission" date="2016-10" db="EMBL/GenBank/DDBJ databases">
        <authorList>
            <person name="de Groot N.N."/>
        </authorList>
    </citation>
    <scope>NUCLEOTIDE SEQUENCE [LARGE SCALE GENOMIC DNA]</scope>
    <source>
        <strain evidence="7 8">DSM 15893</strain>
    </source>
</reference>
<feature type="transmembrane region" description="Helical" evidence="6">
    <location>
        <begin position="64"/>
        <end position="83"/>
    </location>
</feature>
<gene>
    <name evidence="7" type="ORF">SAMN03084138_03803</name>
</gene>
<dbReference type="Pfam" id="PF03649">
    <property type="entry name" value="UPF0014"/>
    <property type="match status" value="1"/>
</dbReference>
<protein>
    <submittedName>
        <fullName evidence="7">Putative ABC transport system permease protein</fullName>
    </submittedName>
</protein>